<sequence>MSASSDSYGSATAGHADPTLPQVQVNTALGSKQQGVPTGVLEDGVVNKTYPAVRAWFGTIQAGCNAWGVAKPDDKSGKKQTNL</sequence>
<feature type="region of interest" description="Disordered" evidence="1">
    <location>
        <begin position="1"/>
        <end position="21"/>
    </location>
</feature>
<protein>
    <submittedName>
        <fullName evidence="2">Uncharacterized protein</fullName>
    </submittedName>
</protein>
<proteinExistence type="predicted"/>
<dbReference type="Proteomes" id="UP000256964">
    <property type="component" value="Unassembled WGS sequence"/>
</dbReference>
<dbReference type="EMBL" id="KZ857415">
    <property type="protein sequence ID" value="RDX47943.1"/>
    <property type="molecule type" value="Genomic_DNA"/>
</dbReference>
<evidence type="ECO:0000313" key="2">
    <source>
        <dbReference type="EMBL" id="RDX47943.1"/>
    </source>
</evidence>
<keyword evidence="3" id="KW-1185">Reference proteome</keyword>
<evidence type="ECO:0000313" key="3">
    <source>
        <dbReference type="Proteomes" id="UP000256964"/>
    </source>
</evidence>
<reference evidence="2 3" key="1">
    <citation type="journal article" date="2018" name="Biotechnol. Biofuels">
        <title>Integrative visual omics of the white-rot fungus Polyporus brumalis exposes the biotechnological potential of its oxidative enzymes for delignifying raw plant biomass.</title>
        <authorList>
            <person name="Miyauchi S."/>
            <person name="Rancon A."/>
            <person name="Drula E."/>
            <person name="Hage H."/>
            <person name="Chaduli D."/>
            <person name="Favel A."/>
            <person name="Grisel S."/>
            <person name="Henrissat B."/>
            <person name="Herpoel-Gimbert I."/>
            <person name="Ruiz-Duenas F.J."/>
            <person name="Chevret D."/>
            <person name="Hainaut M."/>
            <person name="Lin J."/>
            <person name="Wang M."/>
            <person name="Pangilinan J."/>
            <person name="Lipzen A."/>
            <person name="Lesage-Meessen L."/>
            <person name="Navarro D."/>
            <person name="Riley R."/>
            <person name="Grigoriev I.V."/>
            <person name="Zhou S."/>
            <person name="Raouche S."/>
            <person name="Rosso M.N."/>
        </authorList>
    </citation>
    <scope>NUCLEOTIDE SEQUENCE [LARGE SCALE GENOMIC DNA]</scope>
    <source>
        <strain evidence="2 3">BRFM 1820</strain>
    </source>
</reference>
<name>A0A371D5X8_9APHY</name>
<gene>
    <name evidence="2" type="ORF">OH76DRAFT_1484379</name>
</gene>
<feature type="compositionally biased region" description="Polar residues" evidence="1">
    <location>
        <begin position="1"/>
        <end position="10"/>
    </location>
</feature>
<accession>A0A371D5X8</accession>
<organism evidence="2 3">
    <name type="scientific">Lentinus brumalis</name>
    <dbReference type="NCBI Taxonomy" id="2498619"/>
    <lineage>
        <taxon>Eukaryota</taxon>
        <taxon>Fungi</taxon>
        <taxon>Dikarya</taxon>
        <taxon>Basidiomycota</taxon>
        <taxon>Agaricomycotina</taxon>
        <taxon>Agaricomycetes</taxon>
        <taxon>Polyporales</taxon>
        <taxon>Polyporaceae</taxon>
        <taxon>Lentinus</taxon>
    </lineage>
</organism>
<dbReference type="AlphaFoldDB" id="A0A371D5X8"/>
<evidence type="ECO:0000256" key="1">
    <source>
        <dbReference type="SAM" id="MobiDB-lite"/>
    </source>
</evidence>